<gene>
    <name evidence="2" type="ORF">ABIF63_008603</name>
</gene>
<comment type="caution">
    <text evidence="2">The sequence shown here is derived from an EMBL/GenBank/DDBJ whole genome shotgun (WGS) entry which is preliminary data.</text>
</comment>
<accession>A0ABV2S7F8</accession>
<feature type="region of interest" description="Disordered" evidence="1">
    <location>
        <begin position="1"/>
        <end position="24"/>
    </location>
</feature>
<keyword evidence="3" id="KW-1185">Reference proteome</keyword>
<organism evidence="2 3">
    <name type="scientific">Bradyrhizobium japonicum</name>
    <dbReference type="NCBI Taxonomy" id="375"/>
    <lineage>
        <taxon>Bacteria</taxon>
        <taxon>Pseudomonadati</taxon>
        <taxon>Pseudomonadota</taxon>
        <taxon>Alphaproteobacteria</taxon>
        <taxon>Hyphomicrobiales</taxon>
        <taxon>Nitrobacteraceae</taxon>
        <taxon>Bradyrhizobium</taxon>
    </lineage>
</organism>
<proteinExistence type="predicted"/>
<dbReference type="EMBL" id="JBEPTQ010000002">
    <property type="protein sequence ID" value="MET4724497.1"/>
    <property type="molecule type" value="Genomic_DNA"/>
</dbReference>
<reference evidence="2 3" key="1">
    <citation type="submission" date="2024-06" db="EMBL/GenBank/DDBJ databases">
        <title>Genomic Encyclopedia of Type Strains, Phase V (KMG-V): Genome sequencing to study the core and pangenomes of soil and plant-associated prokaryotes.</title>
        <authorList>
            <person name="Whitman W."/>
        </authorList>
    </citation>
    <scope>NUCLEOTIDE SEQUENCE [LARGE SCALE GENOMIC DNA]</scope>
    <source>
        <strain evidence="2 3">USDA 160</strain>
    </source>
</reference>
<dbReference type="Pfam" id="PF18856">
    <property type="entry name" value="baeRF_family12"/>
    <property type="match status" value="1"/>
</dbReference>
<evidence type="ECO:0000313" key="3">
    <source>
        <dbReference type="Proteomes" id="UP001549291"/>
    </source>
</evidence>
<sequence>MIGIKRQGLPSGQNDRSSREEIRMTKIPHRAVVFVGDGRKALFFRNEGDEKSPNLKVEAAFEDQNPPAHDQGSDRPGRVSKASHSGQRSAVEMTDWHELEERRFVKQVAAAVERIIRGEPSTSLIIVAPPRTLAALRSDFHPDVKRRIVAELAKDLTRHPVGDIEKHLRDE</sequence>
<evidence type="ECO:0000256" key="1">
    <source>
        <dbReference type="SAM" id="MobiDB-lite"/>
    </source>
</evidence>
<evidence type="ECO:0000313" key="2">
    <source>
        <dbReference type="EMBL" id="MET4724497.1"/>
    </source>
</evidence>
<dbReference type="Proteomes" id="UP001549291">
    <property type="component" value="Unassembled WGS sequence"/>
</dbReference>
<protein>
    <submittedName>
        <fullName evidence="2">Protein required for attachment to host cells</fullName>
    </submittedName>
</protein>
<feature type="region of interest" description="Disordered" evidence="1">
    <location>
        <begin position="45"/>
        <end position="94"/>
    </location>
</feature>
<dbReference type="InterPro" id="IPR041374">
    <property type="entry name" value="BaeRF_family12"/>
</dbReference>
<name>A0ABV2S7F8_BRAJP</name>